<keyword evidence="3" id="KW-1003">Cell membrane</keyword>
<feature type="transmembrane region" description="Helical" evidence="8">
    <location>
        <begin position="181"/>
        <end position="204"/>
    </location>
</feature>
<feature type="transmembrane region" description="Helical" evidence="8">
    <location>
        <begin position="233"/>
        <end position="260"/>
    </location>
</feature>
<dbReference type="AlphaFoldDB" id="A0A4R0P9P7"/>
<dbReference type="GO" id="GO:0005886">
    <property type="term" value="C:plasma membrane"/>
    <property type="evidence" value="ECO:0007669"/>
    <property type="project" value="UniProtKB-SubCell"/>
</dbReference>
<organism evidence="9 10">
    <name type="scientific">Oricola cellulosilytica</name>
    <dbReference type="NCBI Taxonomy" id="1429082"/>
    <lineage>
        <taxon>Bacteria</taxon>
        <taxon>Pseudomonadati</taxon>
        <taxon>Pseudomonadota</taxon>
        <taxon>Alphaproteobacteria</taxon>
        <taxon>Hyphomicrobiales</taxon>
        <taxon>Ahrensiaceae</taxon>
        <taxon>Oricola</taxon>
    </lineage>
</organism>
<evidence type="ECO:0000256" key="2">
    <source>
        <dbReference type="ARBA" id="ARBA00022448"/>
    </source>
</evidence>
<reference evidence="9 10" key="1">
    <citation type="journal article" date="2015" name="Antonie Van Leeuwenhoek">
        <title>Oricola cellulosilytica gen. nov., sp. nov., a cellulose-degrading bacterium of the family Phyllobacteriaceae isolated from surface seashore water, and emended descriptions of Mesorhizobium loti and Phyllobacterium myrsinacearum.</title>
        <authorList>
            <person name="Hameed A."/>
            <person name="Shahina M."/>
            <person name="Lai W.A."/>
            <person name="Lin S.Y."/>
            <person name="Young L.S."/>
            <person name="Liu Y.C."/>
            <person name="Hsu Y.H."/>
            <person name="Young C.C."/>
        </authorList>
    </citation>
    <scope>NUCLEOTIDE SEQUENCE [LARGE SCALE GENOMIC DNA]</scope>
    <source>
        <strain evidence="9 10">KCTC 52183</strain>
    </source>
</reference>
<dbReference type="Proteomes" id="UP000291301">
    <property type="component" value="Unassembled WGS sequence"/>
</dbReference>
<evidence type="ECO:0000256" key="3">
    <source>
        <dbReference type="ARBA" id="ARBA00022475"/>
    </source>
</evidence>
<evidence type="ECO:0000313" key="9">
    <source>
        <dbReference type="EMBL" id="TCD13890.1"/>
    </source>
</evidence>
<comment type="caution">
    <text evidence="9">The sequence shown here is derived from an EMBL/GenBank/DDBJ whole genome shotgun (WGS) entry which is preliminary data.</text>
</comment>
<keyword evidence="6 8" id="KW-1133">Transmembrane helix</keyword>
<dbReference type="InterPro" id="IPR036259">
    <property type="entry name" value="MFS_trans_sf"/>
</dbReference>
<keyword evidence="7 8" id="KW-0472">Membrane</keyword>
<dbReference type="RefSeq" id="WP_131569352.1">
    <property type="nucleotide sequence ID" value="NZ_JAINFK010000003.1"/>
</dbReference>
<feature type="transmembrane region" description="Helical" evidence="8">
    <location>
        <begin position="357"/>
        <end position="378"/>
    </location>
</feature>
<protein>
    <submittedName>
        <fullName evidence="9">MFS transporter</fullName>
    </submittedName>
</protein>
<dbReference type="SUPFAM" id="SSF103473">
    <property type="entry name" value="MFS general substrate transporter"/>
    <property type="match status" value="2"/>
</dbReference>
<feature type="transmembrane region" description="Helical" evidence="8">
    <location>
        <begin position="323"/>
        <end position="345"/>
    </location>
</feature>
<dbReference type="Gene3D" id="1.20.1250.20">
    <property type="entry name" value="MFS general substrate transporter like domains"/>
    <property type="match status" value="2"/>
</dbReference>
<name>A0A4R0P9P7_9HYPH</name>
<feature type="transmembrane region" description="Helical" evidence="8">
    <location>
        <begin position="24"/>
        <end position="47"/>
    </location>
</feature>
<dbReference type="InterPro" id="IPR011701">
    <property type="entry name" value="MFS"/>
</dbReference>
<keyword evidence="10" id="KW-1185">Reference proteome</keyword>
<evidence type="ECO:0000256" key="7">
    <source>
        <dbReference type="ARBA" id="ARBA00023136"/>
    </source>
</evidence>
<evidence type="ECO:0000256" key="8">
    <source>
        <dbReference type="SAM" id="Phobius"/>
    </source>
</evidence>
<evidence type="ECO:0000256" key="4">
    <source>
        <dbReference type="ARBA" id="ARBA00022597"/>
    </source>
</evidence>
<evidence type="ECO:0000313" key="10">
    <source>
        <dbReference type="Proteomes" id="UP000291301"/>
    </source>
</evidence>
<keyword evidence="2" id="KW-0813">Transport</keyword>
<keyword evidence="4" id="KW-0762">Sugar transport</keyword>
<dbReference type="PANTHER" id="PTHR23535:SF2">
    <property type="entry name" value="SUGAR EFFLUX TRANSPORTER A-RELATED"/>
    <property type="match status" value="1"/>
</dbReference>
<evidence type="ECO:0000256" key="6">
    <source>
        <dbReference type="ARBA" id="ARBA00022989"/>
    </source>
</evidence>
<feature type="transmembrane region" description="Helical" evidence="8">
    <location>
        <begin position="384"/>
        <end position="405"/>
    </location>
</feature>
<accession>A0A4R0P9P7</accession>
<dbReference type="Pfam" id="PF07690">
    <property type="entry name" value="MFS_1"/>
    <property type="match status" value="1"/>
</dbReference>
<gene>
    <name evidence="9" type="ORF">E0D97_12415</name>
</gene>
<evidence type="ECO:0000256" key="5">
    <source>
        <dbReference type="ARBA" id="ARBA00022692"/>
    </source>
</evidence>
<feature type="transmembrane region" description="Helical" evidence="8">
    <location>
        <begin position="272"/>
        <end position="291"/>
    </location>
</feature>
<sequence>MIVSAQGEHEALLAPIKIILRDPLLRLIVAALFLTSVAVSSVMPYASLVAVELLGLTDAAYSAVLAASSAIMVVASVVVGIVTDQQANRRQMLAVSFAFAAAGYSLVFLTGSPVTFVIAHTALLPLGFSVFSQLFALARLAGRKRGGAHADQIFAVARAAFSLGFVITPPLWSVALASGTALLGVYVSAAASALVCFLLFAIAWPQGEAGQLADPKSGLRFAAAFRELARPGLLVRMLAVGLITGSNQLYMALFGLLIVTDIGGGTPDVGRFHGAIALLEIPFMLACGLALKRMSKPALIAAGGVVYAGFLFLFASVSSMAVAYLLVVPAAIGAAIILSVTISYLQDLLADRPGAGGSLMAVSNFFGHMVAALTFAAGTAVTSYAGTAVAGGMLALVGVAVLLAMDGLRRTEPADA</sequence>
<dbReference type="PANTHER" id="PTHR23535">
    <property type="entry name" value="SUGAR EFFLUX TRANSPORTER A-RELATED"/>
    <property type="match status" value="1"/>
</dbReference>
<comment type="subcellular location">
    <subcellularLocation>
        <location evidence="1">Cell membrane</location>
        <topology evidence="1">Multi-pass membrane protein</topology>
    </subcellularLocation>
</comment>
<feature type="transmembrane region" description="Helical" evidence="8">
    <location>
        <begin position="59"/>
        <end position="81"/>
    </location>
</feature>
<dbReference type="EMBL" id="SJST01000004">
    <property type="protein sequence ID" value="TCD13890.1"/>
    <property type="molecule type" value="Genomic_DNA"/>
</dbReference>
<feature type="transmembrane region" description="Helical" evidence="8">
    <location>
        <begin position="93"/>
        <end position="111"/>
    </location>
</feature>
<feature type="transmembrane region" description="Helical" evidence="8">
    <location>
        <begin position="298"/>
        <end position="317"/>
    </location>
</feature>
<dbReference type="GO" id="GO:0022857">
    <property type="term" value="F:transmembrane transporter activity"/>
    <property type="evidence" value="ECO:0007669"/>
    <property type="project" value="InterPro"/>
</dbReference>
<evidence type="ECO:0000256" key="1">
    <source>
        <dbReference type="ARBA" id="ARBA00004651"/>
    </source>
</evidence>
<keyword evidence="5 8" id="KW-0812">Transmembrane</keyword>
<proteinExistence type="predicted"/>
<dbReference type="OrthoDB" id="1491684at2"/>
<feature type="transmembrane region" description="Helical" evidence="8">
    <location>
        <begin position="117"/>
        <end position="141"/>
    </location>
</feature>
<feature type="transmembrane region" description="Helical" evidence="8">
    <location>
        <begin position="153"/>
        <end position="175"/>
    </location>
</feature>